<dbReference type="InterPro" id="IPR046496">
    <property type="entry name" value="DUF6589"/>
</dbReference>
<accession>A0A166EH08</accession>
<dbReference type="OrthoDB" id="3251235at2759"/>
<dbReference type="AlphaFoldDB" id="A0A166EH08"/>
<sequence length="832" mass="95303">MMATSDSDLYVDSMRDPCSPGSYLSDFDASSEVDEMDVDPAPTLPPHIAHAVASDTIDLVCQFLQAMKTRGLTVDTFLHTITSVGGLESSETQKVPLKDAQLRIIQSEHLTEILTCLCLPDKHNPEPEIVRSMNVVGRQWIRFALDAEQMETLRDKTTFNPFVPPKEDHDIFAQCQKTLQSVTHADWIQRHLPLLWTCLEAAATNRRQNNTLTSERKHMTLVNIAAMLIRSRWGTWDEMAKLWSLYLKGSGLSARALESLSRMGLTMSHSWTCKAFGTLSSHAMEKLQTAIQDRLFILIHDNVNLPVRTFSQRVTKNDLFISGTAGTVLVFPKTVKLPDNIYPEYQKTRREGEKKPFAYLPVMLRDESALDSMDRRDRHAILRVILNSKFAGSYDSRALLAELIDWQSPSRLPFDGTDRAEQHMLRTAEIEEASYEGNVRVKQEWLKQLRKLTDEGRLELGTKTLVPWIGDQLTAARLRGLSHFRHDDDTAFERLDWMVVLFGWFHLLMALGNSIYDQFYGTARGTGLKRAIEVLNRKWMSSKGTKGTFWHHIDELYHHMFEADILTLFLKVGELKTIDELLTKTPPQLEVLAEKIRAQFASGLRVEELRTLPEGDQDKVLLSSVMFLRDVLVYIQLREAMRTGDVETMEALIPDLLARFAGGNNPNYARELLELLQCLHREWPSSLKDFVRRHCWLFNFSGKPNAWQAGDMVQEHNIKDIKVTYRAFGPGATFRHLQKMSPIIPGLRHVRKTFEQTTFANRRGSKHRVPEKDKDIALLMKTYQSIKRWEYQAGRKAATESDGVVDLFSQGVHEAKVAVKSWWNGRNFPRKP</sequence>
<gene>
    <name evidence="2" type="ORF">SISSUDRAFT_1061057</name>
</gene>
<dbReference type="Pfam" id="PF20231">
    <property type="entry name" value="DUF6589"/>
    <property type="match status" value="1"/>
</dbReference>
<evidence type="ECO:0000313" key="3">
    <source>
        <dbReference type="Proteomes" id="UP000076798"/>
    </source>
</evidence>
<dbReference type="STRING" id="1314776.A0A166EH08"/>
<name>A0A166EH08_9AGAM</name>
<dbReference type="Proteomes" id="UP000076798">
    <property type="component" value="Unassembled WGS sequence"/>
</dbReference>
<evidence type="ECO:0000313" key="2">
    <source>
        <dbReference type="EMBL" id="KZT39580.1"/>
    </source>
</evidence>
<dbReference type="EMBL" id="KV428044">
    <property type="protein sequence ID" value="KZT39580.1"/>
    <property type="molecule type" value="Genomic_DNA"/>
</dbReference>
<proteinExistence type="predicted"/>
<evidence type="ECO:0000259" key="1">
    <source>
        <dbReference type="Pfam" id="PF20231"/>
    </source>
</evidence>
<protein>
    <recommendedName>
        <fullName evidence="1">DUF6589 domain-containing protein</fullName>
    </recommendedName>
</protein>
<keyword evidence="3" id="KW-1185">Reference proteome</keyword>
<organism evidence="2 3">
    <name type="scientific">Sistotremastrum suecicum HHB10207 ss-3</name>
    <dbReference type="NCBI Taxonomy" id="1314776"/>
    <lineage>
        <taxon>Eukaryota</taxon>
        <taxon>Fungi</taxon>
        <taxon>Dikarya</taxon>
        <taxon>Basidiomycota</taxon>
        <taxon>Agaricomycotina</taxon>
        <taxon>Agaricomycetes</taxon>
        <taxon>Sistotremastrales</taxon>
        <taxon>Sistotremastraceae</taxon>
        <taxon>Sistotremastrum</taxon>
    </lineage>
</organism>
<feature type="domain" description="DUF6589" evidence="1">
    <location>
        <begin position="354"/>
        <end position="767"/>
    </location>
</feature>
<reference evidence="2 3" key="1">
    <citation type="journal article" date="2016" name="Mol. Biol. Evol.">
        <title>Comparative Genomics of Early-Diverging Mushroom-Forming Fungi Provides Insights into the Origins of Lignocellulose Decay Capabilities.</title>
        <authorList>
            <person name="Nagy L.G."/>
            <person name="Riley R."/>
            <person name="Tritt A."/>
            <person name="Adam C."/>
            <person name="Daum C."/>
            <person name="Floudas D."/>
            <person name="Sun H."/>
            <person name="Yadav J.S."/>
            <person name="Pangilinan J."/>
            <person name="Larsson K.H."/>
            <person name="Matsuura K."/>
            <person name="Barry K."/>
            <person name="Labutti K."/>
            <person name="Kuo R."/>
            <person name="Ohm R.A."/>
            <person name="Bhattacharya S.S."/>
            <person name="Shirouzu T."/>
            <person name="Yoshinaga Y."/>
            <person name="Martin F.M."/>
            <person name="Grigoriev I.V."/>
            <person name="Hibbett D.S."/>
        </authorList>
    </citation>
    <scope>NUCLEOTIDE SEQUENCE [LARGE SCALE GENOMIC DNA]</scope>
    <source>
        <strain evidence="2 3">HHB10207 ss-3</strain>
    </source>
</reference>